<reference evidence="1 2" key="1">
    <citation type="submission" date="2018-11" db="EMBL/GenBank/DDBJ databases">
        <authorList>
            <consortium name="Pathogen Informatics"/>
        </authorList>
    </citation>
    <scope>NUCLEOTIDE SEQUENCE [LARGE SCALE GENOMIC DNA]</scope>
</reference>
<name>A0A3P7LB55_DIBLA</name>
<evidence type="ECO:0000313" key="1">
    <source>
        <dbReference type="EMBL" id="VDN10670.1"/>
    </source>
</evidence>
<accession>A0A3P7LB55</accession>
<dbReference type="EMBL" id="UYRU01049685">
    <property type="protein sequence ID" value="VDN10670.1"/>
    <property type="molecule type" value="Genomic_DNA"/>
</dbReference>
<proteinExistence type="predicted"/>
<organism evidence="1 2">
    <name type="scientific">Dibothriocephalus latus</name>
    <name type="common">Fish tapeworm</name>
    <name type="synonym">Diphyllobothrium latum</name>
    <dbReference type="NCBI Taxonomy" id="60516"/>
    <lineage>
        <taxon>Eukaryota</taxon>
        <taxon>Metazoa</taxon>
        <taxon>Spiralia</taxon>
        <taxon>Lophotrochozoa</taxon>
        <taxon>Platyhelminthes</taxon>
        <taxon>Cestoda</taxon>
        <taxon>Eucestoda</taxon>
        <taxon>Diphyllobothriidea</taxon>
        <taxon>Diphyllobothriidae</taxon>
        <taxon>Dibothriocephalus</taxon>
    </lineage>
</organism>
<keyword evidence="2" id="KW-1185">Reference proteome</keyword>
<sequence>MEPHRISRGQAIKILVPSIISASLLKHFLGLAFSRFCWQYLLSSYMLFDRDKNWENLTDNQFRPYLGKISGGLMTQFGELPAQGNHFAPKRQQPIVL</sequence>
<dbReference type="AlphaFoldDB" id="A0A3P7LB55"/>
<protein>
    <submittedName>
        <fullName evidence="1">Uncharacterized protein</fullName>
    </submittedName>
</protein>
<gene>
    <name evidence="1" type="ORF">DILT_LOCUS6501</name>
</gene>
<dbReference type="Proteomes" id="UP000281553">
    <property type="component" value="Unassembled WGS sequence"/>
</dbReference>
<evidence type="ECO:0000313" key="2">
    <source>
        <dbReference type="Proteomes" id="UP000281553"/>
    </source>
</evidence>